<sequence>MVISPDLLPPGLSNLTLGVLIGVSTSGLFVCLGVSPKRKNMAGLGAGTRDFHRTILGGDWGVDCIGKIHTELGRQGQGGGTSWTVKVRRGRTFIPNELTWKSQVNCIGDPHRGSARMNMRLPGELSLPGSEKARFVHFTCQSGKNQLETCLKSGRLGFQALDLIDKVKPSVYIPLHDSRESARPRPRTA</sequence>
<evidence type="ECO:0000313" key="2">
    <source>
        <dbReference type="EMBL" id="KAF3455412.1"/>
    </source>
</evidence>
<feature type="transmembrane region" description="Helical" evidence="1">
    <location>
        <begin position="12"/>
        <end position="34"/>
    </location>
</feature>
<reference evidence="2" key="1">
    <citation type="submission" date="2020-03" db="EMBL/GenBank/DDBJ databases">
        <title>A high-quality chromosome-level genome assembly of a woody plant with both climbing and erect habits, Rhamnella rubrinervis.</title>
        <authorList>
            <person name="Lu Z."/>
            <person name="Yang Y."/>
            <person name="Zhu X."/>
            <person name="Sun Y."/>
        </authorList>
    </citation>
    <scope>NUCLEOTIDE SEQUENCE</scope>
    <source>
        <strain evidence="2">BYM</strain>
        <tissue evidence="2">Leaf</tissue>
    </source>
</reference>
<dbReference type="EMBL" id="VOIH02000001">
    <property type="protein sequence ID" value="KAF3455412.1"/>
    <property type="molecule type" value="Genomic_DNA"/>
</dbReference>
<keyword evidence="1" id="KW-0812">Transmembrane</keyword>
<gene>
    <name evidence="2" type="ORF">FNV43_RR00037</name>
</gene>
<dbReference type="Proteomes" id="UP000796880">
    <property type="component" value="Unassembled WGS sequence"/>
</dbReference>
<comment type="caution">
    <text evidence="2">The sequence shown here is derived from an EMBL/GenBank/DDBJ whole genome shotgun (WGS) entry which is preliminary data.</text>
</comment>
<evidence type="ECO:0000313" key="3">
    <source>
        <dbReference type="Proteomes" id="UP000796880"/>
    </source>
</evidence>
<keyword evidence="1" id="KW-1133">Transmembrane helix</keyword>
<organism evidence="2 3">
    <name type="scientific">Rhamnella rubrinervis</name>
    <dbReference type="NCBI Taxonomy" id="2594499"/>
    <lineage>
        <taxon>Eukaryota</taxon>
        <taxon>Viridiplantae</taxon>
        <taxon>Streptophyta</taxon>
        <taxon>Embryophyta</taxon>
        <taxon>Tracheophyta</taxon>
        <taxon>Spermatophyta</taxon>
        <taxon>Magnoliopsida</taxon>
        <taxon>eudicotyledons</taxon>
        <taxon>Gunneridae</taxon>
        <taxon>Pentapetalae</taxon>
        <taxon>rosids</taxon>
        <taxon>fabids</taxon>
        <taxon>Rosales</taxon>
        <taxon>Rhamnaceae</taxon>
        <taxon>rhamnoid group</taxon>
        <taxon>Rhamneae</taxon>
        <taxon>Rhamnella</taxon>
    </lineage>
</organism>
<accession>A0A8K0HMC2</accession>
<name>A0A8K0HMC2_9ROSA</name>
<evidence type="ECO:0000256" key="1">
    <source>
        <dbReference type="SAM" id="Phobius"/>
    </source>
</evidence>
<proteinExistence type="predicted"/>
<protein>
    <submittedName>
        <fullName evidence="2">Uncharacterized protein</fullName>
    </submittedName>
</protein>
<keyword evidence="3" id="KW-1185">Reference proteome</keyword>
<keyword evidence="1" id="KW-0472">Membrane</keyword>
<dbReference type="AlphaFoldDB" id="A0A8K0HMC2"/>